<protein>
    <recommendedName>
        <fullName evidence="2">Head tail connector protein</fullName>
    </recommendedName>
</protein>
<name>A0A6H1ZVJ1_9ZZZZ</name>
<gene>
    <name evidence="1" type="ORF">TM448A02071_0010</name>
</gene>
<dbReference type="AlphaFoldDB" id="A0A6H1ZVJ1"/>
<sequence length="257" mass="28427">MSLVTNAAYLYYLGVSQSETITNTITPLINSAEKRVKEFLNRDLEWTAYTDELYDGNGKSKLTLRQFPIIYVSTIKEYNGIDSNDDETWDTLVEHTDYDRLIIPIEAFCIYLDNYTFTSGDQNYKITYYAGYTAGNTLTTGSCVAGKKYRIAAHSVVDFTTIGSSSNTVGTQFVATGTASMSVSDSLTELIAVPEDIQLACKKLVALYWRSTPANQNFIGVQSLSDSAGSASNNINIDLGAEQRILDSIEHHKAYNV</sequence>
<dbReference type="EMBL" id="MT144254">
    <property type="protein sequence ID" value="QJA51337.1"/>
    <property type="molecule type" value="Genomic_DNA"/>
</dbReference>
<evidence type="ECO:0000313" key="1">
    <source>
        <dbReference type="EMBL" id="QJA51337.1"/>
    </source>
</evidence>
<proteinExistence type="predicted"/>
<accession>A0A6H1ZVJ1</accession>
<evidence type="ECO:0008006" key="2">
    <source>
        <dbReference type="Google" id="ProtNLM"/>
    </source>
</evidence>
<organism evidence="1">
    <name type="scientific">viral metagenome</name>
    <dbReference type="NCBI Taxonomy" id="1070528"/>
    <lineage>
        <taxon>unclassified sequences</taxon>
        <taxon>metagenomes</taxon>
        <taxon>organismal metagenomes</taxon>
    </lineage>
</organism>
<reference evidence="1" key="1">
    <citation type="submission" date="2020-03" db="EMBL/GenBank/DDBJ databases">
        <title>The deep terrestrial virosphere.</title>
        <authorList>
            <person name="Holmfeldt K."/>
            <person name="Nilsson E."/>
            <person name="Simone D."/>
            <person name="Lopez-Fernandez M."/>
            <person name="Wu X."/>
            <person name="de Brujin I."/>
            <person name="Lundin D."/>
            <person name="Andersson A."/>
            <person name="Bertilsson S."/>
            <person name="Dopson M."/>
        </authorList>
    </citation>
    <scope>NUCLEOTIDE SEQUENCE</scope>
    <source>
        <strain evidence="1">TM448A02071</strain>
    </source>
</reference>